<name>A0ABW5L4Q5_9SPHI</name>
<evidence type="ECO:0000256" key="1">
    <source>
        <dbReference type="SAM" id="SignalP"/>
    </source>
</evidence>
<evidence type="ECO:0000313" key="3">
    <source>
        <dbReference type="Proteomes" id="UP001597440"/>
    </source>
</evidence>
<reference evidence="3" key="1">
    <citation type="journal article" date="2019" name="Int. J. Syst. Evol. Microbiol.">
        <title>The Global Catalogue of Microorganisms (GCM) 10K type strain sequencing project: providing services to taxonomists for standard genome sequencing and annotation.</title>
        <authorList>
            <consortium name="The Broad Institute Genomics Platform"/>
            <consortium name="The Broad Institute Genome Sequencing Center for Infectious Disease"/>
            <person name="Wu L."/>
            <person name="Ma J."/>
        </authorList>
    </citation>
    <scope>NUCLEOTIDE SEQUENCE [LARGE SCALE GENOMIC DNA]</scope>
    <source>
        <strain evidence="3">KCTC 52298</strain>
    </source>
</reference>
<dbReference type="EMBL" id="JBHULD010000014">
    <property type="protein sequence ID" value="MFD2555283.1"/>
    <property type="molecule type" value="Genomic_DNA"/>
</dbReference>
<feature type="signal peptide" evidence="1">
    <location>
        <begin position="1"/>
        <end position="23"/>
    </location>
</feature>
<evidence type="ECO:0000313" key="2">
    <source>
        <dbReference type="EMBL" id="MFD2555283.1"/>
    </source>
</evidence>
<protein>
    <submittedName>
        <fullName evidence="2">Uncharacterized protein</fullName>
    </submittedName>
</protein>
<dbReference type="RefSeq" id="WP_210353638.1">
    <property type="nucleotide sequence ID" value="NZ_JAEQMU010000001.1"/>
</dbReference>
<dbReference type="Proteomes" id="UP001597440">
    <property type="component" value="Unassembled WGS sequence"/>
</dbReference>
<accession>A0ABW5L4Q5</accession>
<comment type="caution">
    <text evidence="2">The sequence shown here is derived from an EMBL/GenBank/DDBJ whole genome shotgun (WGS) entry which is preliminary data.</text>
</comment>
<organism evidence="2 3">
    <name type="scientific">Sphingobacterium tabacisoli</name>
    <dbReference type="NCBI Taxonomy" id="2044855"/>
    <lineage>
        <taxon>Bacteria</taxon>
        <taxon>Pseudomonadati</taxon>
        <taxon>Bacteroidota</taxon>
        <taxon>Sphingobacteriia</taxon>
        <taxon>Sphingobacteriales</taxon>
        <taxon>Sphingobacteriaceae</taxon>
        <taxon>Sphingobacterium</taxon>
    </lineage>
</organism>
<dbReference type="PROSITE" id="PS51257">
    <property type="entry name" value="PROKAR_LIPOPROTEIN"/>
    <property type="match status" value="1"/>
</dbReference>
<keyword evidence="1" id="KW-0732">Signal</keyword>
<gene>
    <name evidence="2" type="ORF">ACFSQW_12825</name>
</gene>
<feature type="chain" id="PRO_5045694354" evidence="1">
    <location>
        <begin position="24"/>
        <end position="333"/>
    </location>
</feature>
<proteinExistence type="predicted"/>
<sequence>MIRRFIMSLFLVLACSFVGVPQAQEFYPIHFKELFTDEGAEAGQVVRLNSWYLSRKGFDYVNDTLHINPQTQERIELSIKQIEGMNEIAVCYFSTSSLDQVRKRLQEESSYLKQITPDCYQGIFGKVSNTFIIGEDTLIRNVLLHPVQFVLKYPKDAKFNFSTEDFTFPMNGVYPLHNTSWYVKVSFDEATSYSSQEKVKLILTQEEQPYKIDFIDDVRFKVSYVGKNKKIQTIGGTYSYGYTSIGFTCEAEKEKIERYVNGKPLYEEIPLAPQYYSLEQLEKIKDTPAYFKFVFSRNYDLTYYGGDNVFNLYGAIYHDDVREGPPARVVESN</sequence>
<keyword evidence="3" id="KW-1185">Reference proteome</keyword>